<dbReference type="EMBL" id="BMSA01000058">
    <property type="protein sequence ID" value="GGT98820.1"/>
    <property type="molecule type" value="Genomic_DNA"/>
</dbReference>
<evidence type="ECO:0000313" key="3">
    <source>
        <dbReference type="Proteomes" id="UP000646776"/>
    </source>
</evidence>
<protein>
    <submittedName>
        <fullName evidence="2">Uncharacterized protein</fullName>
    </submittedName>
</protein>
<evidence type="ECO:0000256" key="1">
    <source>
        <dbReference type="SAM" id="MobiDB-lite"/>
    </source>
</evidence>
<dbReference type="RefSeq" id="WP_189718382.1">
    <property type="nucleotide sequence ID" value="NZ_BMSA01000058.1"/>
</dbReference>
<feature type="region of interest" description="Disordered" evidence="1">
    <location>
        <begin position="1"/>
        <end position="23"/>
    </location>
</feature>
<dbReference type="Proteomes" id="UP000646776">
    <property type="component" value="Unassembled WGS sequence"/>
</dbReference>
<organism evidence="2 3">
    <name type="scientific">Streptomyces phaeofaciens</name>
    <dbReference type="NCBI Taxonomy" id="68254"/>
    <lineage>
        <taxon>Bacteria</taxon>
        <taxon>Bacillati</taxon>
        <taxon>Actinomycetota</taxon>
        <taxon>Actinomycetes</taxon>
        <taxon>Kitasatosporales</taxon>
        <taxon>Streptomycetaceae</taxon>
        <taxon>Streptomyces</taxon>
    </lineage>
</organism>
<dbReference type="AlphaFoldDB" id="A0A918HR54"/>
<accession>A0A918HR54</accession>
<sequence length="69" mass="7074">MRTGTNRGPDYGGSGDDGTGTTIGADLVDFRLGRFHGDVVGVQNHFHQAPGTLALRAPAACAGVRGPRP</sequence>
<keyword evidence="3" id="KW-1185">Reference proteome</keyword>
<gene>
    <name evidence="2" type="ORF">GCM10010226_90050</name>
</gene>
<evidence type="ECO:0000313" key="2">
    <source>
        <dbReference type="EMBL" id="GGT98820.1"/>
    </source>
</evidence>
<proteinExistence type="predicted"/>
<reference evidence="2" key="1">
    <citation type="journal article" date="2014" name="Int. J. Syst. Evol. Microbiol.">
        <title>Complete genome sequence of Corynebacterium casei LMG S-19264T (=DSM 44701T), isolated from a smear-ripened cheese.</title>
        <authorList>
            <consortium name="US DOE Joint Genome Institute (JGI-PGF)"/>
            <person name="Walter F."/>
            <person name="Albersmeier A."/>
            <person name="Kalinowski J."/>
            <person name="Ruckert C."/>
        </authorList>
    </citation>
    <scope>NUCLEOTIDE SEQUENCE</scope>
    <source>
        <strain evidence="2">JCM 4125</strain>
    </source>
</reference>
<comment type="caution">
    <text evidence="2">The sequence shown here is derived from an EMBL/GenBank/DDBJ whole genome shotgun (WGS) entry which is preliminary data.</text>
</comment>
<name>A0A918HR54_9ACTN</name>
<reference evidence="2" key="2">
    <citation type="submission" date="2020-09" db="EMBL/GenBank/DDBJ databases">
        <authorList>
            <person name="Sun Q."/>
            <person name="Ohkuma M."/>
        </authorList>
    </citation>
    <scope>NUCLEOTIDE SEQUENCE</scope>
    <source>
        <strain evidence="2">JCM 4125</strain>
    </source>
</reference>